<dbReference type="Gene3D" id="1.10.357.10">
    <property type="entry name" value="Tetracycline Repressor, domain 2"/>
    <property type="match status" value="1"/>
</dbReference>
<dbReference type="Proteomes" id="UP000244892">
    <property type="component" value="Chromosome"/>
</dbReference>
<proteinExistence type="predicted"/>
<gene>
    <name evidence="7" type="ORF">DEH84_13260</name>
</gene>
<name>A0A2U8FT96_9BURK</name>
<evidence type="ECO:0000256" key="2">
    <source>
        <dbReference type="ARBA" id="ARBA00023125"/>
    </source>
</evidence>
<dbReference type="EMBL" id="CP029210">
    <property type="protein sequence ID" value="AWI54282.1"/>
    <property type="molecule type" value="Genomic_DNA"/>
</dbReference>
<evidence type="ECO:0000256" key="5">
    <source>
        <dbReference type="SAM" id="MobiDB-lite"/>
    </source>
</evidence>
<dbReference type="InterPro" id="IPR036271">
    <property type="entry name" value="Tet_transcr_reg_TetR-rel_C_sf"/>
</dbReference>
<sequence length="230" mass="25744">MDHVNIGIPMESPRPDPSPANKRRYGGVLPEERQRQRRAKLIEGALAVFGTKGFHATTVREVCVAAHLTERYFYESFKTLPQLYLATYETLREELMRLTLAALSQAEPTPLGLLEPAMRVFLEFIRDDPRRGRIMLVDSLAVNDEVAAVSGATARDYSNMLRSHLTQLVPDLKRDDISLDLLAEGMIGLNVLLAARWMQDGFAEPIDKVVATNLLPYRGLFVLAGAPRRA</sequence>
<evidence type="ECO:0000256" key="4">
    <source>
        <dbReference type="PROSITE-ProRule" id="PRU00335"/>
    </source>
</evidence>
<accession>A0A2U8FT96</accession>
<evidence type="ECO:0000256" key="1">
    <source>
        <dbReference type="ARBA" id="ARBA00023015"/>
    </source>
</evidence>
<dbReference type="AlphaFoldDB" id="A0A2U8FT96"/>
<keyword evidence="2 4" id="KW-0238">DNA-binding</keyword>
<keyword evidence="1" id="KW-0805">Transcription regulation</keyword>
<reference evidence="7 8" key="1">
    <citation type="submission" date="2018-05" db="EMBL/GenBank/DDBJ databases">
        <title>complete genome sequence of Aquabacterium olei NBRC 110486.</title>
        <authorList>
            <person name="Tang B."/>
            <person name="Chang J."/>
            <person name="Zhang L."/>
            <person name="Yang H."/>
        </authorList>
    </citation>
    <scope>NUCLEOTIDE SEQUENCE [LARGE SCALE GENOMIC DNA]</scope>
    <source>
        <strain evidence="7 8">NBRC 110486</strain>
    </source>
</reference>
<evidence type="ECO:0000313" key="8">
    <source>
        <dbReference type="Proteomes" id="UP000244892"/>
    </source>
</evidence>
<evidence type="ECO:0000259" key="6">
    <source>
        <dbReference type="PROSITE" id="PS50977"/>
    </source>
</evidence>
<dbReference type="PANTHER" id="PTHR30055">
    <property type="entry name" value="HTH-TYPE TRANSCRIPTIONAL REGULATOR RUTR"/>
    <property type="match status" value="1"/>
</dbReference>
<dbReference type="PROSITE" id="PS50977">
    <property type="entry name" value="HTH_TETR_2"/>
    <property type="match status" value="1"/>
</dbReference>
<dbReference type="InterPro" id="IPR050109">
    <property type="entry name" value="HTH-type_TetR-like_transc_reg"/>
</dbReference>
<organism evidence="7 8">
    <name type="scientific">Aquabacterium olei</name>
    <dbReference type="NCBI Taxonomy" id="1296669"/>
    <lineage>
        <taxon>Bacteria</taxon>
        <taxon>Pseudomonadati</taxon>
        <taxon>Pseudomonadota</taxon>
        <taxon>Betaproteobacteria</taxon>
        <taxon>Burkholderiales</taxon>
        <taxon>Aquabacterium</taxon>
    </lineage>
</organism>
<dbReference type="GO" id="GO:0003700">
    <property type="term" value="F:DNA-binding transcription factor activity"/>
    <property type="evidence" value="ECO:0007669"/>
    <property type="project" value="TreeGrafter"/>
</dbReference>
<dbReference type="SUPFAM" id="SSF46689">
    <property type="entry name" value="Homeodomain-like"/>
    <property type="match status" value="1"/>
</dbReference>
<keyword evidence="3" id="KW-0804">Transcription</keyword>
<evidence type="ECO:0000256" key="3">
    <source>
        <dbReference type="ARBA" id="ARBA00023163"/>
    </source>
</evidence>
<dbReference type="InterPro" id="IPR009057">
    <property type="entry name" value="Homeodomain-like_sf"/>
</dbReference>
<feature type="region of interest" description="Disordered" evidence="5">
    <location>
        <begin position="1"/>
        <end position="30"/>
    </location>
</feature>
<dbReference type="InterPro" id="IPR001647">
    <property type="entry name" value="HTH_TetR"/>
</dbReference>
<protein>
    <recommendedName>
        <fullName evidence="6">HTH tetR-type domain-containing protein</fullName>
    </recommendedName>
</protein>
<feature type="DNA-binding region" description="H-T-H motif" evidence="4">
    <location>
        <begin position="58"/>
        <end position="77"/>
    </location>
</feature>
<dbReference type="PANTHER" id="PTHR30055:SF234">
    <property type="entry name" value="HTH-TYPE TRANSCRIPTIONAL REGULATOR BETI"/>
    <property type="match status" value="1"/>
</dbReference>
<dbReference type="GO" id="GO:0000976">
    <property type="term" value="F:transcription cis-regulatory region binding"/>
    <property type="evidence" value="ECO:0007669"/>
    <property type="project" value="TreeGrafter"/>
</dbReference>
<dbReference type="KEGG" id="aon:DEH84_13260"/>
<dbReference type="SUPFAM" id="SSF48498">
    <property type="entry name" value="Tetracyclin repressor-like, C-terminal domain"/>
    <property type="match status" value="1"/>
</dbReference>
<feature type="domain" description="HTH tetR-type" evidence="6">
    <location>
        <begin position="35"/>
        <end position="95"/>
    </location>
</feature>
<evidence type="ECO:0000313" key="7">
    <source>
        <dbReference type="EMBL" id="AWI54282.1"/>
    </source>
</evidence>
<dbReference type="Pfam" id="PF00440">
    <property type="entry name" value="TetR_N"/>
    <property type="match status" value="1"/>
</dbReference>
<keyword evidence="8" id="KW-1185">Reference proteome</keyword>